<dbReference type="InterPro" id="IPR050549">
    <property type="entry name" value="MFS_Trehalose_Transporter"/>
</dbReference>
<name>A0A8R2DL73_BOMMO</name>
<feature type="transmembrane region" description="Helical" evidence="5">
    <location>
        <begin position="167"/>
        <end position="188"/>
    </location>
</feature>
<feature type="transmembrane region" description="Helical" evidence="5">
    <location>
        <begin position="363"/>
        <end position="388"/>
    </location>
</feature>
<feature type="transmembrane region" description="Helical" evidence="5">
    <location>
        <begin position="261"/>
        <end position="282"/>
    </location>
</feature>
<dbReference type="InterPro" id="IPR005829">
    <property type="entry name" value="Sugar_transporter_CS"/>
</dbReference>
<dbReference type="AlphaFoldDB" id="A0A8R2DL73"/>
<feature type="transmembrane region" description="Helical" evidence="5">
    <location>
        <begin position="143"/>
        <end position="161"/>
    </location>
</feature>
<organism evidence="7 8">
    <name type="scientific">Bombyx mori</name>
    <name type="common">Silk moth</name>
    <dbReference type="NCBI Taxonomy" id="7091"/>
    <lineage>
        <taxon>Eukaryota</taxon>
        <taxon>Metazoa</taxon>
        <taxon>Ecdysozoa</taxon>
        <taxon>Arthropoda</taxon>
        <taxon>Hexapoda</taxon>
        <taxon>Insecta</taxon>
        <taxon>Pterygota</taxon>
        <taxon>Neoptera</taxon>
        <taxon>Endopterygota</taxon>
        <taxon>Lepidoptera</taxon>
        <taxon>Glossata</taxon>
        <taxon>Ditrysia</taxon>
        <taxon>Bombycoidea</taxon>
        <taxon>Bombycidae</taxon>
        <taxon>Bombycinae</taxon>
        <taxon>Bombyx</taxon>
    </lineage>
</organism>
<dbReference type="GO" id="GO:0016020">
    <property type="term" value="C:membrane"/>
    <property type="evidence" value="ECO:0007669"/>
    <property type="project" value="UniProtKB-SubCell"/>
</dbReference>
<dbReference type="InterPro" id="IPR036259">
    <property type="entry name" value="MFS_trans_sf"/>
</dbReference>
<feature type="transmembrane region" description="Helical" evidence="5">
    <location>
        <begin position="331"/>
        <end position="351"/>
    </location>
</feature>
<evidence type="ECO:0000256" key="2">
    <source>
        <dbReference type="ARBA" id="ARBA00022692"/>
    </source>
</evidence>
<dbReference type="Gene3D" id="1.20.1250.20">
    <property type="entry name" value="MFS general substrate transporter like domains"/>
    <property type="match status" value="1"/>
</dbReference>
<feature type="transmembrane region" description="Helical" evidence="5">
    <location>
        <begin position="57"/>
        <end position="77"/>
    </location>
</feature>
<reference evidence="8" key="1">
    <citation type="journal article" date="2008" name="Insect Biochem. Mol. Biol.">
        <title>The genome of a lepidopteran model insect, the silkworm Bombyx mori.</title>
        <authorList>
            <consortium name="International Silkworm Genome Consortium"/>
        </authorList>
    </citation>
    <scope>NUCLEOTIDE SEQUENCE [LARGE SCALE GENOMIC DNA]</scope>
    <source>
        <strain evidence="8">p50T</strain>
    </source>
</reference>
<dbReference type="InterPro" id="IPR005828">
    <property type="entry name" value="MFS_sugar_transport-like"/>
</dbReference>
<evidence type="ECO:0000256" key="5">
    <source>
        <dbReference type="SAM" id="Phobius"/>
    </source>
</evidence>
<dbReference type="SMR" id="A0A8R2DL73"/>
<dbReference type="EnsemblMetazoa" id="XM_021347930.2">
    <property type="protein sequence ID" value="XP_021203605.1"/>
    <property type="gene ID" value="LOC101736092"/>
</dbReference>
<feature type="transmembrane region" description="Helical" evidence="5">
    <location>
        <begin position="15"/>
        <end position="37"/>
    </location>
</feature>
<dbReference type="InterPro" id="IPR020846">
    <property type="entry name" value="MFS_dom"/>
</dbReference>
<evidence type="ECO:0000256" key="1">
    <source>
        <dbReference type="ARBA" id="ARBA00004141"/>
    </source>
</evidence>
<dbReference type="GeneID" id="110384696"/>
<keyword evidence="3 5" id="KW-1133">Transmembrane helix</keyword>
<dbReference type="PANTHER" id="PTHR48021:SF68">
    <property type="entry name" value="MAJOR FACILITATOR SUPERFAMILY (MFS) PROFILE DOMAIN-CONTAINING PROTEIN"/>
    <property type="match status" value="1"/>
</dbReference>
<dbReference type="RefSeq" id="XP_021203605.1">
    <property type="nucleotide sequence ID" value="XM_021347930.3"/>
</dbReference>
<feature type="domain" description="Major facilitator superfamily (MFS) profile" evidence="6">
    <location>
        <begin position="17"/>
        <end position="455"/>
    </location>
</feature>
<sequence length="485" mass="54429">MSGTGRWTTPFLKQCFAVSSVALNVMSYGMVFGFNASLFSDLRKSREIPLDRDSESWLASLIGITTLIGCFSTSIIIDTIGRRPALLISSTLMVSGWIGFSLASSFPALLLAKIFQGMSIGLGTTMGGILIAEYSSPKYRGSLIATIPAALLVGVLSSHSLGLFYNWFQIAIILLFCSLPGLIIAVFTPESPTFLATKGRYDECRKVFRWLRGSEDDDELEKMIEADMIVKEAKKSCKNNLSKLIKQNLTYFVTSFKKREFYIPIFIVVHLNVINQFSGGIIHDSYPMDIHTALYGTDIYMFRVIASLDLQKIFATFLTIYLTSRIRRRPLYLTIVGLNILSLLCEAGYIYARRYNLLPFDHISIVIFLQHFHMFTSGAGGTSLTAIISNELYPMQNRGLCGMICGAFFSIYMFLNIKSATYLFSLIGVDGTFCAYAALLFYSLVVFYYMVPETKDKTLQEIEDKLRGYSIARRDETLKLKDAEL</sequence>
<feature type="transmembrane region" description="Helical" evidence="5">
    <location>
        <begin position="302"/>
        <end position="324"/>
    </location>
</feature>
<feature type="transmembrane region" description="Helical" evidence="5">
    <location>
        <begin position="423"/>
        <end position="451"/>
    </location>
</feature>
<dbReference type="GO" id="GO:0022857">
    <property type="term" value="F:transmembrane transporter activity"/>
    <property type="evidence" value="ECO:0007669"/>
    <property type="project" value="InterPro"/>
</dbReference>
<evidence type="ECO:0000256" key="3">
    <source>
        <dbReference type="ARBA" id="ARBA00022989"/>
    </source>
</evidence>
<evidence type="ECO:0000313" key="7">
    <source>
        <dbReference type="EnsemblMetazoa" id="XP_021203605.1"/>
    </source>
</evidence>
<feature type="transmembrane region" description="Helical" evidence="5">
    <location>
        <begin position="84"/>
        <end position="103"/>
    </location>
</feature>
<evidence type="ECO:0000313" key="8">
    <source>
        <dbReference type="Proteomes" id="UP000005204"/>
    </source>
</evidence>
<evidence type="ECO:0000259" key="6">
    <source>
        <dbReference type="PROSITE" id="PS50850"/>
    </source>
</evidence>
<evidence type="ECO:0000256" key="4">
    <source>
        <dbReference type="ARBA" id="ARBA00023136"/>
    </source>
</evidence>
<dbReference type="PANTHER" id="PTHR48021">
    <property type="match status" value="1"/>
</dbReference>
<protein>
    <recommendedName>
        <fullName evidence="6">Major facilitator superfamily (MFS) profile domain-containing protein</fullName>
    </recommendedName>
</protein>
<dbReference type="PROSITE" id="PS50850">
    <property type="entry name" value="MFS"/>
    <property type="match status" value="1"/>
</dbReference>
<dbReference type="Proteomes" id="UP000005204">
    <property type="component" value="Unassembled WGS sequence"/>
</dbReference>
<proteinExistence type="predicted"/>
<feature type="transmembrane region" description="Helical" evidence="5">
    <location>
        <begin position="109"/>
        <end position="131"/>
    </location>
</feature>
<dbReference type="SUPFAM" id="SSF103473">
    <property type="entry name" value="MFS general substrate transporter"/>
    <property type="match status" value="1"/>
</dbReference>
<keyword evidence="2 5" id="KW-0812">Transmembrane</keyword>
<comment type="subcellular location">
    <subcellularLocation>
        <location evidence="1">Membrane</location>
        <topology evidence="1">Multi-pass membrane protein</topology>
    </subcellularLocation>
</comment>
<reference evidence="7" key="2">
    <citation type="submission" date="2022-06" db="UniProtKB">
        <authorList>
            <consortium name="EnsemblMetazoa"/>
        </authorList>
    </citation>
    <scope>IDENTIFICATION</scope>
    <source>
        <strain evidence="7">p50T (Dazao)</strain>
    </source>
</reference>
<dbReference type="Pfam" id="PF00083">
    <property type="entry name" value="Sugar_tr"/>
    <property type="match status" value="1"/>
</dbReference>
<feature type="transmembrane region" description="Helical" evidence="5">
    <location>
        <begin position="400"/>
        <end position="417"/>
    </location>
</feature>
<dbReference type="PROSITE" id="PS00217">
    <property type="entry name" value="SUGAR_TRANSPORT_2"/>
    <property type="match status" value="1"/>
</dbReference>
<keyword evidence="8" id="KW-1185">Reference proteome</keyword>
<accession>A0A8R2DL73</accession>
<keyword evidence="4 5" id="KW-0472">Membrane</keyword>